<dbReference type="AlphaFoldDB" id="A0A098M9K0"/>
<proteinExistence type="predicted"/>
<reference evidence="2 3" key="1">
    <citation type="submission" date="2014-08" db="EMBL/GenBank/DDBJ databases">
        <authorList>
            <person name="den Bakker H.C."/>
        </authorList>
    </citation>
    <scope>NUCLEOTIDE SEQUENCE [LARGE SCALE GENOMIC DNA]</scope>
    <source>
        <strain evidence="2 3">DSM 18334</strain>
    </source>
</reference>
<gene>
    <name evidence="2" type="ORF">PWYN_04600</name>
</gene>
<organism evidence="2 3">
    <name type="scientific">Paenibacillus wynnii</name>
    <dbReference type="NCBI Taxonomy" id="268407"/>
    <lineage>
        <taxon>Bacteria</taxon>
        <taxon>Bacillati</taxon>
        <taxon>Bacillota</taxon>
        <taxon>Bacilli</taxon>
        <taxon>Bacillales</taxon>
        <taxon>Paenibacillaceae</taxon>
        <taxon>Paenibacillus</taxon>
    </lineage>
</organism>
<dbReference type="OrthoDB" id="2662749at2"/>
<name>A0A098M9K0_9BACL</name>
<sequence length="105" mass="11969">MKREEILEKSRQEKRDEGKEFVLDKGRKSGVIGMVIIFCILAVFNLYNNRQETNSALIAMMFGYLGFEGLGLYKVTKRKLDLIKIIAGCVISISFLVIYLTKVSN</sequence>
<keyword evidence="3" id="KW-1185">Reference proteome</keyword>
<feature type="transmembrane region" description="Helical" evidence="1">
    <location>
        <begin position="29"/>
        <end position="47"/>
    </location>
</feature>
<dbReference type="STRING" id="268407.PWYN_04600"/>
<protein>
    <recommendedName>
        <fullName evidence="4">DUF3953 domain-containing protein</fullName>
    </recommendedName>
</protein>
<keyword evidence="1" id="KW-0472">Membrane</keyword>
<evidence type="ECO:0000313" key="3">
    <source>
        <dbReference type="Proteomes" id="UP000029734"/>
    </source>
</evidence>
<feature type="transmembrane region" description="Helical" evidence="1">
    <location>
        <begin position="53"/>
        <end position="73"/>
    </location>
</feature>
<keyword evidence="1" id="KW-0812">Transmembrane</keyword>
<dbReference type="eggNOG" id="ENOG5032TSG">
    <property type="taxonomic scope" value="Bacteria"/>
</dbReference>
<evidence type="ECO:0000313" key="2">
    <source>
        <dbReference type="EMBL" id="KGE18728.1"/>
    </source>
</evidence>
<feature type="transmembrane region" description="Helical" evidence="1">
    <location>
        <begin position="82"/>
        <end position="101"/>
    </location>
</feature>
<dbReference type="RefSeq" id="WP_036648945.1">
    <property type="nucleotide sequence ID" value="NZ_JQCR01000002.1"/>
</dbReference>
<dbReference type="Pfam" id="PF20040">
    <property type="entry name" value="DUF6442"/>
    <property type="match status" value="1"/>
</dbReference>
<accession>A0A098M9K0</accession>
<dbReference type="Proteomes" id="UP000029734">
    <property type="component" value="Unassembled WGS sequence"/>
</dbReference>
<dbReference type="EMBL" id="JQCR01000002">
    <property type="protein sequence ID" value="KGE18728.1"/>
    <property type="molecule type" value="Genomic_DNA"/>
</dbReference>
<dbReference type="InterPro" id="IPR045620">
    <property type="entry name" value="DUF6442"/>
</dbReference>
<comment type="caution">
    <text evidence="2">The sequence shown here is derived from an EMBL/GenBank/DDBJ whole genome shotgun (WGS) entry which is preliminary data.</text>
</comment>
<reference evidence="2 3" key="2">
    <citation type="submission" date="2014-10" db="EMBL/GenBank/DDBJ databases">
        <title>Comparative genomics of the Paenibacillus odorifer group.</title>
        <authorList>
            <person name="Tsai Y.-C."/>
            <person name="Martin N."/>
            <person name="Korlach J."/>
            <person name="Wiedmann M."/>
        </authorList>
    </citation>
    <scope>NUCLEOTIDE SEQUENCE [LARGE SCALE GENOMIC DNA]</scope>
    <source>
        <strain evidence="2 3">DSM 18334</strain>
    </source>
</reference>
<evidence type="ECO:0008006" key="4">
    <source>
        <dbReference type="Google" id="ProtNLM"/>
    </source>
</evidence>
<keyword evidence="1" id="KW-1133">Transmembrane helix</keyword>
<evidence type="ECO:0000256" key="1">
    <source>
        <dbReference type="SAM" id="Phobius"/>
    </source>
</evidence>